<sequence length="247" mass="27984">MPRASPDNTETDGPQRVELAKHTQAAKVKHGKIAKKDTEIVRRKMEIVKRDQDIATKEKEIVEKQKDIKTKEGALAKKDKQLAKKDTKLIKKGKEFKQKGKEIKKLNEEVEKLKKINEECKEEADALRGEEMKKDMVDLKSSAERYKEEARAMMKKAEPKASSLSSSRRAQSHTEEQEVAAVLTDADMASPMRGSFPVDSTGRQPHTVNLDDSDNDMYDSDRPVFKPAPTTPQRPNIHNTSSQPLYN</sequence>
<reference evidence="2" key="1">
    <citation type="submission" date="2020-11" db="EMBL/GenBank/DDBJ databases">
        <authorList>
            <consortium name="DOE Joint Genome Institute"/>
            <person name="Ahrendt S."/>
            <person name="Riley R."/>
            <person name="Andreopoulos W."/>
            <person name="Labutti K."/>
            <person name="Pangilinan J."/>
            <person name="Ruiz-Duenas F.J."/>
            <person name="Barrasa J.M."/>
            <person name="Sanchez-Garcia M."/>
            <person name="Camarero S."/>
            <person name="Miyauchi S."/>
            <person name="Serrano A."/>
            <person name="Linde D."/>
            <person name="Babiker R."/>
            <person name="Drula E."/>
            <person name="Ayuso-Fernandez I."/>
            <person name="Pacheco R."/>
            <person name="Padilla G."/>
            <person name="Ferreira P."/>
            <person name="Barriuso J."/>
            <person name="Kellner H."/>
            <person name="Castanera R."/>
            <person name="Alfaro M."/>
            <person name="Ramirez L."/>
            <person name="Pisabarro A.G."/>
            <person name="Kuo A."/>
            <person name="Tritt A."/>
            <person name="Lipzen A."/>
            <person name="He G."/>
            <person name="Yan M."/>
            <person name="Ng V."/>
            <person name="Cullen D."/>
            <person name="Martin F."/>
            <person name="Rosso M.-N."/>
            <person name="Henrissat B."/>
            <person name="Hibbett D."/>
            <person name="Martinez A.T."/>
            <person name="Grigoriev I.V."/>
        </authorList>
    </citation>
    <scope>NUCLEOTIDE SEQUENCE</scope>
    <source>
        <strain evidence="2">CBS 506.95</strain>
    </source>
</reference>
<feature type="region of interest" description="Disordered" evidence="1">
    <location>
        <begin position="144"/>
        <end position="247"/>
    </location>
</feature>
<organism evidence="2 3">
    <name type="scientific">Crepidotus variabilis</name>
    <dbReference type="NCBI Taxonomy" id="179855"/>
    <lineage>
        <taxon>Eukaryota</taxon>
        <taxon>Fungi</taxon>
        <taxon>Dikarya</taxon>
        <taxon>Basidiomycota</taxon>
        <taxon>Agaricomycotina</taxon>
        <taxon>Agaricomycetes</taxon>
        <taxon>Agaricomycetidae</taxon>
        <taxon>Agaricales</taxon>
        <taxon>Agaricineae</taxon>
        <taxon>Crepidotaceae</taxon>
        <taxon>Crepidotus</taxon>
    </lineage>
</organism>
<dbReference type="Proteomes" id="UP000807306">
    <property type="component" value="Unassembled WGS sequence"/>
</dbReference>
<evidence type="ECO:0000313" key="3">
    <source>
        <dbReference type="Proteomes" id="UP000807306"/>
    </source>
</evidence>
<protein>
    <submittedName>
        <fullName evidence="2">Uncharacterized protein</fullName>
    </submittedName>
</protein>
<feature type="compositionally biased region" description="Basic and acidic residues" evidence="1">
    <location>
        <begin position="144"/>
        <end position="159"/>
    </location>
</feature>
<gene>
    <name evidence="2" type="ORF">CPB83DRAFT_900087</name>
</gene>
<evidence type="ECO:0000256" key="1">
    <source>
        <dbReference type="SAM" id="MobiDB-lite"/>
    </source>
</evidence>
<comment type="caution">
    <text evidence="2">The sequence shown here is derived from an EMBL/GenBank/DDBJ whole genome shotgun (WGS) entry which is preliminary data.</text>
</comment>
<feature type="compositionally biased region" description="Polar residues" evidence="1">
    <location>
        <begin position="231"/>
        <end position="247"/>
    </location>
</feature>
<proteinExistence type="predicted"/>
<accession>A0A9P6E3N4</accession>
<dbReference type="AlphaFoldDB" id="A0A9P6E3N4"/>
<keyword evidence="3" id="KW-1185">Reference proteome</keyword>
<dbReference type="EMBL" id="MU157971">
    <property type="protein sequence ID" value="KAF9521951.1"/>
    <property type="molecule type" value="Genomic_DNA"/>
</dbReference>
<evidence type="ECO:0000313" key="2">
    <source>
        <dbReference type="EMBL" id="KAF9521951.1"/>
    </source>
</evidence>
<name>A0A9P6E3N4_9AGAR</name>